<dbReference type="EMBL" id="JBDFQZ010000003">
    <property type="protein sequence ID" value="KAK9741006.1"/>
    <property type="molecule type" value="Genomic_DNA"/>
</dbReference>
<evidence type="ECO:0000256" key="2">
    <source>
        <dbReference type="ARBA" id="ARBA00022840"/>
    </source>
</evidence>
<dbReference type="GO" id="GO:0140662">
    <property type="term" value="F:ATP-dependent protein folding chaperone"/>
    <property type="evidence" value="ECO:0007669"/>
    <property type="project" value="InterPro"/>
</dbReference>
<accession>A0AAW1M4W2</accession>
<sequence length="632" mass="70110">MAGGAGECPEIWIGIDLGTMCSCIAVSRHDRVEIIPNDHCNRTTPSYVSFTDYDRLIGETAVNQATTNHLNTIFDVKRLIGRQYDSNLQRDTILRPFTVVDGTESGRQNQPMILVKYVGEEKKLTPEEISAMTLAKLKSAAEEYLGSPVNNAVISVPALFNNSQRQATKDAGIIAGFKGIRLINDPTAAAMAYDLDMKINGRNGGNKNVLVFDLGGGTFDVSLLAIEKGRIEVKAVSGDTQLGGANFDNRMVREFVTEFEQQHNKDISNNARALVRLRLASEKAKRVLSLLPQADVEIERLFEDFDFSYTITRARFEELNKDLFEKCLEKVDECLTLAGMEKNDVVLVGGSSRIPMVQQMVRTFFNGKELCKTIHPDEAVASGAAIHAAKLSSAGDIVVAGRTPLSISIYHDDGSMFNVISRNTTFPTKKIVLYKPNIGSQTSDRINVCEDEETNPKKYNLLGLLEFSVFPLAPTCTTQIQLCFDVDVDGILNASAMQVTTMNRHGQLTEEDIKRLIKEAENYKAQDEEREKLLQAKSALEGYANTISDQLIEGEKMKLNVDKKRIKKAIDSAFQLLGSSSDVLETSAFEKKLKELQSICGDFNLHLQEQRRRQRGAGRGGRPSNHEKFGNF</sequence>
<evidence type="ECO:0000256" key="3">
    <source>
        <dbReference type="RuleBase" id="RU003322"/>
    </source>
</evidence>
<dbReference type="PROSITE" id="PS00329">
    <property type="entry name" value="HSP70_2"/>
    <property type="match status" value="1"/>
</dbReference>
<dbReference type="Gene3D" id="2.60.34.10">
    <property type="entry name" value="Substrate Binding Domain Of DNAk, Chain A, domain 1"/>
    <property type="match status" value="1"/>
</dbReference>
<evidence type="ECO:0000256" key="4">
    <source>
        <dbReference type="SAM" id="Coils"/>
    </source>
</evidence>
<dbReference type="Gene3D" id="1.20.1270.10">
    <property type="match status" value="1"/>
</dbReference>
<dbReference type="Gene3D" id="3.30.30.30">
    <property type="match status" value="1"/>
</dbReference>
<dbReference type="InterPro" id="IPR043129">
    <property type="entry name" value="ATPase_NBD"/>
</dbReference>
<evidence type="ECO:0000256" key="5">
    <source>
        <dbReference type="SAM" id="MobiDB-lite"/>
    </source>
</evidence>
<dbReference type="InterPro" id="IPR018181">
    <property type="entry name" value="Heat_shock_70_CS"/>
</dbReference>
<reference evidence="6 7" key="1">
    <citation type="submission" date="2024-03" db="EMBL/GenBank/DDBJ databases">
        <title>WGS assembly of Saponaria officinalis var. Norfolk2.</title>
        <authorList>
            <person name="Jenkins J."/>
            <person name="Shu S."/>
            <person name="Grimwood J."/>
            <person name="Barry K."/>
            <person name="Goodstein D."/>
            <person name="Schmutz J."/>
            <person name="Leebens-Mack J."/>
            <person name="Osbourn A."/>
        </authorList>
    </citation>
    <scope>NUCLEOTIDE SEQUENCE [LARGE SCALE GENOMIC DNA]</scope>
    <source>
        <strain evidence="7">cv. Norfolk2</strain>
        <strain evidence="6">JIC</strain>
        <tissue evidence="6">Leaf</tissue>
    </source>
</reference>
<feature type="coiled-coil region" evidence="4">
    <location>
        <begin position="506"/>
        <end position="537"/>
    </location>
</feature>
<dbReference type="PROSITE" id="PS01036">
    <property type="entry name" value="HSP70_3"/>
    <property type="match status" value="1"/>
</dbReference>
<dbReference type="Gene3D" id="3.30.420.40">
    <property type="match status" value="2"/>
</dbReference>
<dbReference type="PRINTS" id="PR00301">
    <property type="entry name" value="HEATSHOCK70"/>
</dbReference>
<dbReference type="SUPFAM" id="SSF100920">
    <property type="entry name" value="Heat shock protein 70kD (HSP70), peptide-binding domain"/>
    <property type="match status" value="1"/>
</dbReference>
<keyword evidence="2 3" id="KW-0067">ATP-binding</keyword>
<keyword evidence="1 3" id="KW-0547">Nucleotide-binding</keyword>
<comment type="caution">
    <text evidence="6">The sequence shown here is derived from an EMBL/GenBank/DDBJ whole genome shotgun (WGS) entry which is preliminary data.</text>
</comment>
<dbReference type="AlphaFoldDB" id="A0AAW1M4W2"/>
<dbReference type="FunFam" id="3.90.640.10:FF:000002">
    <property type="entry name" value="Heat shock 70 kDa"/>
    <property type="match status" value="1"/>
</dbReference>
<dbReference type="InterPro" id="IPR029048">
    <property type="entry name" value="HSP70_C_sf"/>
</dbReference>
<dbReference type="CDD" id="cd24028">
    <property type="entry name" value="ASKHA_NBD_HSP70_HSPA1-like"/>
    <property type="match status" value="1"/>
</dbReference>
<proteinExistence type="inferred from homology"/>
<dbReference type="PANTHER" id="PTHR19375">
    <property type="entry name" value="HEAT SHOCK PROTEIN 70KDA"/>
    <property type="match status" value="1"/>
</dbReference>
<dbReference type="Proteomes" id="UP001443914">
    <property type="component" value="Unassembled WGS sequence"/>
</dbReference>
<dbReference type="EMBL" id="JBDFQZ010000003">
    <property type="protein sequence ID" value="KAK9741005.1"/>
    <property type="molecule type" value="Genomic_DNA"/>
</dbReference>
<dbReference type="Pfam" id="PF00012">
    <property type="entry name" value="HSP70"/>
    <property type="match status" value="1"/>
</dbReference>
<name>A0AAW1M4W2_SAPOF</name>
<dbReference type="FunFam" id="3.30.30.30:FF:000001">
    <property type="entry name" value="heat shock 70 kDa protein-like"/>
    <property type="match status" value="1"/>
</dbReference>
<dbReference type="SUPFAM" id="SSF100934">
    <property type="entry name" value="Heat shock protein 70kD (HSP70), C-terminal subdomain"/>
    <property type="match status" value="1"/>
</dbReference>
<dbReference type="InterPro" id="IPR013126">
    <property type="entry name" value="Hsp_70_fam"/>
</dbReference>
<gene>
    <name evidence="6" type="ORF">RND81_03G075400</name>
</gene>
<dbReference type="EMBL" id="JBDFQZ010000003">
    <property type="protein sequence ID" value="KAK9741004.1"/>
    <property type="molecule type" value="Genomic_DNA"/>
</dbReference>
<dbReference type="GO" id="GO:0005524">
    <property type="term" value="F:ATP binding"/>
    <property type="evidence" value="ECO:0007669"/>
    <property type="project" value="UniProtKB-KW"/>
</dbReference>
<protein>
    <submittedName>
        <fullName evidence="6">Uncharacterized protein</fullName>
    </submittedName>
</protein>
<comment type="similarity">
    <text evidence="3">Belongs to the heat shock protein 70 family.</text>
</comment>
<dbReference type="InterPro" id="IPR029047">
    <property type="entry name" value="HSP70_peptide-bd_sf"/>
</dbReference>
<keyword evidence="4" id="KW-0175">Coiled coil</keyword>
<feature type="region of interest" description="Disordered" evidence="5">
    <location>
        <begin position="610"/>
        <end position="632"/>
    </location>
</feature>
<evidence type="ECO:0000313" key="6">
    <source>
        <dbReference type="EMBL" id="KAK9741005.1"/>
    </source>
</evidence>
<dbReference type="SUPFAM" id="SSF53067">
    <property type="entry name" value="Actin-like ATPase domain"/>
    <property type="match status" value="2"/>
</dbReference>
<organism evidence="6 7">
    <name type="scientific">Saponaria officinalis</name>
    <name type="common">Common soapwort</name>
    <name type="synonym">Lychnis saponaria</name>
    <dbReference type="NCBI Taxonomy" id="3572"/>
    <lineage>
        <taxon>Eukaryota</taxon>
        <taxon>Viridiplantae</taxon>
        <taxon>Streptophyta</taxon>
        <taxon>Embryophyta</taxon>
        <taxon>Tracheophyta</taxon>
        <taxon>Spermatophyta</taxon>
        <taxon>Magnoliopsida</taxon>
        <taxon>eudicotyledons</taxon>
        <taxon>Gunneridae</taxon>
        <taxon>Pentapetalae</taxon>
        <taxon>Caryophyllales</taxon>
        <taxon>Caryophyllaceae</taxon>
        <taxon>Caryophylleae</taxon>
        <taxon>Saponaria</taxon>
    </lineage>
</organism>
<dbReference type="EMBL" id="JBDFQZ010000003">
    <property type="protein sequence ID" value="KAK9741007.1"/>
    <property type="molecule type" value="Genomic_DNA"/>
</dbReference>
<evidence type="ECO:0000256" key="1">
    <source>
        <dbReference type="ARBA" id="ARBA00022741"/>
    </source>
</evidence>
<keyword evidence="7" id="KW-1185">Reference proteome</keyword>
<dbReference type="Gene3D" id="3.90.640.10">
    <property type="entry name" value="Actin, Chain A, domain 4"/>
    <property type="match status" value="1"/>
</dbReference>
<evidence type="ECO:0000313" key="7">
    <source>
        <dbReference type="Proteomes" id="UP001443914"/>
    </source>
</evidence>